<comment type="caution">
    <text evidence="3">The sequence shown here is derived from an EMBL/GenBank/DDBJ whole genome shotgun (WGS) entry which is preliminary data.</text>
</comment>
<evidence type="ECO:0000313" key="4">
    <source>
        <dbReference type="Proteomes" id="UP000318103"/>
    </source>
</evidence>
<reference evidence="3 4" key="1">
    <citation type="submission" date="2019-06" db="EMBL/GenBank/DDBJ databases">
        <title>Sequencing the genomes of 1000 actinobacteria strains.</title>
        <authorList>
            <person name="Klenk H.-P."/>
        </authorList>
    </citation>
    <scope>NUCLEOTIDE SEQUENCE [LARGE SCALE GENOMIC DNA]</scope>
    <source>
        <strain evidence="3 4">DSM 41929</strain>
    </source>
</reference>
<sequence length="206" mass="21439">MTGSVAKAPWFFARCAQFAVPAAAGGELVRAPTVRAHLLHPSTTTASDSARASMIFACVMTAAIVLFLLWFARCRRNAELLSPGRVPGSVTWAVLAWLIPVLNLWVPRGLVRDMHRASAPDGTDAGRGDLLVNVWWGAWVGHGAVSLLGAHLGGGTPLPPLVAAEGLDLLAAVLATVVIQRSTVRQAAGLGAGPQVPTPVDLPHAS</sequence>
<gene>
    <name evidence="3" type="ORF">FB563_6784</name>
</gene>
<evidence type="ECO:0000259" key="2">
    <source>
        <dbReference type="Pfam" id="PF14219"/>
    </source>
</evidence>
<feature type="transmembrane region" description="Helical" evidence="1">
    <location>
        <begin position="52"/>
        <end position="72"/>
    </location>
</feature>
<evidence type="ECO:0000313" key="3">
    <source>
        <dbReference type="EMBL" id="TQK86637.1"/>
    </source>
</evidence>
<dbReference type="Proteomes" id="UP000318103">
    <property type="component" value="Unassembled WGS sequence"/>
</dbReference>
<dbReference type="AlphaFoldDB" id="A0A542TIT9"/>
<name>A0A542TIT9_9ACTN</name>
<proteinExistence type="predicted"/>
<evidence type="ECO:0000256" key="1">
    <source>
        <dbReference type="SAM" id="Phobius"/>
    </source>
</evidence>
<keyword evidence="1" id="KW-1133">Transmembrane helix</keyword>
<dbReference type="Pfam" id="PF14219">
    <property type="entry name" value="DUF4328"/>
    <property type="match status" value="1"/>
</dbReference>
<feature type="domain" description="DUF4328" evidence="2">
    <location>
        <begin position="38"/>
        <end position="178"/>
    </location>
</feature>
<keyword evidence="1" id="KW-0812">Transmembrane</keyword>
<protein>
    <submittedName>
        <fullName evidence="3">Uncharacterized protein DUF4328</fullName>
    </submittedName>
</protein>
<feature type="transmembrane region" description="Helical" evidence="1">
    <location>
        <begin position="84"/>
        <end position="106"/>
    </location>
</feature>
<keyword evidence="4" id="KW-1185">Reference proteome</keyword>
<accession>A0A542TIT9</accession>
<dbReference type="OrthoDB" id="4174975at2"/>
<dbReference type="InterPro" id="IPR025565">
    <property type="entry name" value="DUF4328"/>
</dbReference>
<dbReference type="RefSeq" id="WP_055706010.1">
    <property type="nucleotide sequence ID" value="NZ_JBPJFI010000001.1"/>
</dbReference>
<organism evidence="3 4">
    <name type="scientific">Streptomyces puniciscabiei</name>
    <dbReference type="NCBI Taxonomy" id="164348"/>
    <lineage>
        <taxon>Bacteria</taxon>
        <taxon>Bacillati</taxon>
        <taxon>Actinomycetota</taxon>
        <taxon>Actinomycetes</taxon>
        <taxon>Kitasatosporales</taxon>
        <taxon>Streptomycetaceae</taxon>
        <taxon>Streptomyces</taxon>
    </lineage>
</organism>
<dbReference type="EMBL" id="VFNX01000002">
    <property type="protein sequence ID" value="TQK86637.1"/>
    <property type="molecule type" value="Genomic_DNA"/>
</dbReference>
<keyword evidence="1" id="KW-0472">Membrane</keyword>